<dbReference type="EMBL" id="GBRH01201277">
    <property type="protein sequence ID" value="JAD96618.1"/>
    <property type="molecule type" value="Transcribed_RNA"/>
</dbReference>
<name>A0A0A9N358_ARUDO</name>
<evidence type="ECO:0000313" key="1">
    <source>
        <dbReference type="EMBL" id="JAD96618.1"/>
    </source>
</evidence>
<proteinExistence type="predicted"/>
<reference evidence="1" key="1">
    <citation type="submission" date="2014-09" db="EMBL/GenBank/DDBJ databases">
        <authorList>
            <person name="Magalhaes I.L.F."/>
            <person name="Oliveira U."/>
            <person name="Santos F.R."/>
            <person name="Vidigal T.H.D.A."/>
            <person name="Brescovit A.D."/>
            <person name="Santos A.J."/>
        </authorList>
    </citation>
    <scope>NUCLEOTIDE SEQUENCE</scope>
    <source>
        <tissue evidence="1">Shoot tissue taken approximately 20 cm above the soil surface</tissue>
    </source>
</reference>
<reference evidence="1" key="2">
    <citation type="journal article" date="2015" name="Data Brief">
        <title>Shoot transcriptome of the giant reed, Arundo donax.</title>
        <authorList>
            <person name="Barrero R.A."/>
            <person name="Guerrero F.D."/>
            <person name="Moolhuijzen P."/>
            <person name="Goolsby J.A."/>
            <person name="Tidwell J."/>
            <person name="Bellgard S.E."/>
            <person name="Bellgard M.I."/>
        </authorList>
    </citation>
    <scope>NUCLEOTIDE SEQUENCE</scope>
    <source>
        <tissue evidence="1">Shoot tissue taken approximately 20 cm above the soil surface</tissue>
    </source>
</reference>
<protein>
    <submittedName>
        <fullName evidence="1">Uncharacterized protein</fullName>
    </submittedName>
</protein>
<organism evidence="1">
    <name type="scientific">Arundo donax</name>
    <name type="common">Giant reed</name>
    <name type="synonym">Donax arundinaceus</name>
    <dbReference type="NCBI Taxonomy" id="35708"/>
    <lineage>
        <taxon>Eukaryota</taxon>
        <taxon>Viridiplantae</taxon>
        <taxon>Streptophyta</taxon>
        <taxon>Embryophyta</taxon>
        <taxon>Tracheophyta</taxon>
        <taxon>Spermatophyta</taxon>
        <taxon>Magnoliopsida</taxon>
        <taxon>Liliopsida</taxon>
        <taxon>Poales</taxon>
        <taxon>Poaceae</taxon>
        <taxon>PACMAD clade</taxon>
        <taxon>Arundinoideae</taxon>
        <taxon>Arundineae</taxon>
        <taxon>Arundo</taxon>
    </lineage>
</organism>
<accession>A0A0A9N358</accession>
<sequence>MALILEERQRGRTRGSICFAGRRRAGRCGGYEQSLQQTSMVTQRRMM</sequence>
<dbReference type="AlphaFoldDB" id="A0A0A9N358"/>